<dbReference type="KEGG" id="rgr:FZ934_17705"/>
<sequence length="60" mass="7245">MNKDLSKSEEFKLREVWCVHEFARRYRLSKMEESRLKMLHGPFAEMRDLLAGRESSVTVW</sequence>
<protein>
    <submittedName>
        <fullName evidence="1">Uncharacterized protein</fullName>
    </submittedName>
</protein>
<name>A0A5Q0CD76_9HYPH</name>
<keyword evidence="2" id="KW-1185">Reference proteome</keyword>
<evidence type="ECO:0000313" key="2">
    <source>
        <dbReference type="Proteomes" id="UP000326881"/>
    </source>
</evidence>
<dbReference type="RefSeq" id="WP_153272121.1">
    <property type="nucleotide sequence ID" value="NZ_CP043498.1"/>
</dbReference>
<dbReference type="Proteomes" id="UP000326881">
    <property type="component" value="Chromosome"/>
</dbReference>
<dbReference type="AlphaFoldDB" id="A0A5Q0CD76"/>
<organism evidence="1 2">
    <name type="scientific">Rhizobium grahamii</name>
    <dbReference type="NCBI Taxonomy" id="1120045"/>
    <lineage>
        <taxon>Bacteria</taxon>
        <taxon>Pseudomonadati</taxon>
        <taxon>Pseudomonadota</taxon>
        <taxon>Alphaproteobacteria</taxon>
        <taxon>Hyphomicrobiales</taxon>
        <taxon>Rhizobiaceae</taxon>
        <taxon>Rhizobium/Agrobacterium group</taxon>
        <taxon>Rhizobium</taxon>
    </lineage>
</organism>
<gene>
    <name evidence="1" type="ORF">FZ934_17705</name>
</gene>
<accession>A0A5Q0CD76</accession>
<dbReference type="EMBL" id="CP043498">
    <property type="protein sequence ID" value="QFY62070.1"/>
    <property type="molecule type" value="Genomic_DNA"/>
</dbReference>
<dbReference type="OrthoDB" id="8390647at2"/>
<proteinExistence type="predicted"/>
<evidence type="ECO:0000313" key="1">
    <source>
        <dbReference type="EMBL" id="QFY62070.1"/>
    </source>
</evidence>
<reference evidence="1 2" key="1">
    <citation type="submission" date="2019-08" db="EMBL/GenBank/DDBJ databases">
        <title>Prosopis cineraria nodule microbiome.</title>
        <authorList>
            <person name="Ali R."/>
            <person name="Chaluvadi S.R."/>
            <person name="Wang X."/>
        </authorList>
    </citation>
    <scope>NUCLEOTIDE SEQUENCE [LARGE SCALE GENOMIC DNA]</scope>
    <source>
        <strain evidence="1 2">BG7</strain>
    </source>
</reference>